<gene>
    <name evidence="2" type="ORF">SCHPADRAFT_890231</name>
</gene>
<dbReference type="Proteomes" id="UP000053477">
    <property type="component" value="Unassembled WGS sequence"/>
</dbReference>
<feature type="transmembrane region" description="Helical" evidence="1">
    <location>
        <begin position="210"/>
        <end position="231"/>
    </location>
</feature>
<evidence type="ECO:0000313" key="2">
    <source>
        <dbReference type="EMBL" id="KLO13140.1"/>
    </source>
</evidence>
<keyword evidence="3" id="KW-1185">Reference proteome</keyword>
<dbReference type="OrthoDB" id="3354175at2759"/>
<dbReference type="EMBL" id="KQ085964">
    <property type="protein sequence ID" value="KLO13140.1"/>
    <property type="molecule type" value="Genomic_DNA"/>
</dbReference>
<evidence type="ECO:0000313" key="3">
    <source>
        <dbReference type="Proteomes" id="UP000053477"/>
    </source>
</evidence>
<feature type="transmembrane region" description="Helical" evidence="1">
    <location>
        <begin position="237"/>
        <end position="256"/>
    </location>
</feature>
<keyword evidence="1" id="KW-1133">Transmembrane helix</keyword>
<proteinExistence type="predicted"/>
<feature type="transmembrane region" description="Helical" evidence="1">
    <location>
        <begin position="128"/>
        <end position="150"/>
    </location>
</feature>
<feature type="transmembrane region" description="Helical" evidence="1">
    <location>
        <begin position="170"/>
        <end position="190"/>
    </location>
</feature>
<dbReference type="AlphaFoldDB" id="A0A0H2RMG0"/>
<evidence type="ECO:0000256" key="1">
    <source>
        <dbReference type="SAM" id="Phobius"/>
    </source>
</evidence>
<reference evidence="2 3" key="1">
    <citation type="submission" date="2015-04" db="EMBL/GenBank/DDBJ databases">
        <title>Complete genome sequence of Schizopora paradoxa KUC8140, a cosmopolitan wood degrader in East Asia.</title>
        <authorList>
            <consortium name="DOE Joint Genome Institute"/>
            <person name="Min B."/>
            <person name="Park H."/>
            <person name="Jang Y."/>
            <person name="Kim J.-J."/>
            <person name="Kim K.H."/>
            <person name="Pangilinan J."/>
            <person name="Lipzen A."/>
            <person name="Riley R."/>
            <person name="Grigoriev I.V."/>
            <person name="Spatafora J.W."/>
            <person name="Choi I.-G."/>
        </authorList>
    </citation>
    <scope>NUCLEOTIDE SEQUENCE [LARGE SCALE GENOMIC DNA]</scope>
    <source>
        <strain evidence="2 3">KUC8140</strain>
    </source>
</reference>
<dbReference type="STRING" id="27342.A0A0H2RMG0"/>
<protein>
    <submittedName>
        <fullName evidence="2">Uncharacterized protein</fullName>
    </submittedName>
</protein>
<organism evidence="2 3">
    <name type="scientific">Schizopora paradoxa</name>
    <dbReference type="NCBI Taxonomy" id="27342"/>
    <lineage>
        <taxon>Eukaryota</taxon>
        <taxon>Fungi</taxon>
        <taxon>Dikarya</taxon>
        <taxon>Basidiomycota</taxon>
        <taxon>Agaricomycotina</taxon>
        <taxon>Agaricomycetes</taxon>
        <taxon>Hymenochaetales</taxon>
        <taxon>Schizoporaceae</taxon>
        <taxon>Schizopora</taxon>
    </lineage>
</organism>
<feature type="transmembrane region" description="Helical" evidence="1">
    <location>
        <begin position="96"/>
        <end position="116"/>
    </location>
</feature>
<feature type="transmembrane region" description="Helical" evidence="1">
    <location>
        <begin position="49"/>
        <end position="68"/>
    </location>
</feature>
<keyword evidence="1" id="KW-0472">Membrane</keyword>
<name>A0A0H2RMG0_9AGAM</name>
<dbReference type="InParanoid" id="A0A0H2RMG0"/>
<accession>A0A0H2RMG0</accession>
<keyword evidence="1" id="KW-0812">Transmembrane</keyword>
<feature type="transmembrane region" description="Helical" evidence="1">
    <location>
        <begin position="12"/>
        <end position="37"/>
    </location>
</feature>
<sequence length="341" mass="37325">MNSTISLSLATLLALSVECILFGLFFALALVTLHILVDKGAWKVSKHRLAMTVIMISMTVLGGAHVAIDIRRVVLAFIMQPEGRDELLNDVSSHLYIARTSIYVVQTFLGDAFIVYRAYIVTGKNKYMVPFSIACISASICISVLCGIKYSKASWTATVFDLTPWTISYFFVTFIINLTCTVIISLRIWLTRRDAGPIQAHKHTSQALKIVVESGAAYSILLVTLAATYVSKNWSQYIVMDALVQAIGIVFTLILLRVSLGVAQENPFGLANVPRTPQYDIHQRPMSKHVAITIGRDSLDFLRRSGSMSSATMVAVTMGNGLENSIKGGPEMHNNVAISGS</sequence>